<dbReference type="OrthoDB" id="6115549at2759"/>
<dbReference type="GO" id="GO:0003677">
    <property type="term" value="F:DNA binding"/>
    <property type="evidence" value="ECO:0007669"/>
    <property type="project" value="InterPro"/>
</dbReference>
<feature type="compositionally biased region" description="Polar residues" evidence="5">
    <location>
        <begin position="416"/>
        <end position="425"/>
    </location>
</feature>
<comment type="caution">
    <text evidence="7">The sequence shown here is derived from an EMBL/GenBank/DDBJ whole genome shotgun (WGS) entry which is preliminary data.</text>
</comment>
<organism evidence="7 8">
    <name type="scientific">Parnassius apollo</name>
    <name type="common">Apollo butterfly</name>
    <name type="synonym">Papilio apollo</name>
    <dbReference type="NCBI Taxonomy" id="110799"/>
    <lineage>
        <taxon>Eukaryota</taxon>
        <taxon>Metazoa</taxon>
        <taxon>Ecdysozoa</taxon>
        <taxon>Arthropoda</taxon>
        <taxon>Hexapoda</taxon>
        <taxon>Insecta</taxon>
        <taxon>Pterygota</taxon>
        <taxon>Neoptera</taxon>
        <taxon>Endopterygota</taxon>
        <taxon>Lepidoptera</taxon>
        <taxon>Glossata</taxon>
        <taxon>Ditrysia</taxon>
        <taxon>Papilionoidea</taxon>
        <taxon>Papilionidae</taxon>
        <taxon>Parnassiinae</taxon>
        <taxon>Parnassini</taxon>
        <taxon>Parnassius</taxon>
        <taxon>Parnassius</taxon>
    </lineage>
</organism>
<evidence type="ECO:0000256" key="4">
    <source>
        <dbReference type="PROSITE-ProRule" id="PRU00146"/>
    </source>
</evidence>
<keyword evidence="3" id="KW-0862">Zinc</keyword>
<dbReference type="Proteomes" id="UP000691718">
    <property type="component" value="Unassembled WGS sequence"/>
</dbReference>
<name>A0A8S3WI39_PARAO</name>
<dbReference type="PANTHER" id="PTHR19303">
    <property type="entry name" value="TRANSPOSON"/>
    <property type="match status" value="1"/>
</dbReference>
<dbReference type="InterPro" id="IPR004875">
    <property type="entry name" value="DDE_SF_endonuclease_dom"/>
</dbReference>
<evidence type="ECO:0000259" key="6">
    <source>
        <dbReference type="PROSITE" id="PS50016"/>
    </source>
</evidence>
<keyword evidence="8" id="KW-1185">Reference proteome</keyword>
<dbReference type="Pfam" id="PF05225">
    <property type="entry name" value="HTH_psq"/>
    <property type="match status" value="1"/>
</dbReference>
<evidence type="ECO:0000313" key="8">
    <source>
        <dbReference type="Proteomes" id="UP000691718"/>
    </source>
</evidence>
<dbReference type="PANTHER" id="PTHR19303:SF74">
    <property type="entry name" value="POGO TRANSPOSABLE ELEMENT WITH KRAB DOMAIN"/>
    <property type="match status" value="1"/>
</dbReference>
<gene>
    <name evidence="7" type="ORF">PAPOLLO_LOCUS6392</name>
</gene>
<keyword evidence="2 4" id="KW-0863">Zinc-finger</keyword>
<reference evidence="7" key="1">
    <citation type="submission" date="2021-04" db="EMBL/GenBank/DDBJ databases">
        <authorList>
            <person name="Tunstrom K."/>
        </authorList>
    </citation>
    <scope>NUCLEOTIDE SEQUENCE</scope>
</reference>
<evidence type="ECO:0000313" key="7">
    <source>
        <dbReference type="EMBL" id="CAG4960658.1"/>
    </source>
</evidence>
<proteinExistence type="predicted"/>
<dbReference type="Pfam" id="PF03184">
    <property type="entry name" value="DDE_1"/>
    <property type="match status" value="1"/>
</dbReference>
<dbReference type="PROSITE" id="PS50016">
    <property type="entry name" value="ZF_PHD_2"/>
    <property type="match status" value="1"/>
</dbReference>
<dbReference type="InterPro" id="IPR050863">
    <property type="entry name" value="CenT-Element_Derived"/>
</dbReference>
<feature type="region of interest" description="Disordered" evidence="5">
    <location>
        <begin position="416"/>
        <end position="445"/>
    </location>
</feature>
<dbReference type="CDD" id="cd15517">
    <property type="entry name" value="PHD_TCF19_like"/>
    <property type="match status" value="1"/>
</dbReference>
<evidence type="ECO:0000256" key="3">
    <source>
        <dbReference type="ARBA" id="ARBA00022833"/>
    </source>
</evidence>
<dbReference type="AlphaFoldDB" id="A0A8S3WI39"/>
<dbReference type="InterPro" id="IPR019787">
    <property type="entry name" value="Znf_PHD-finger"/>
</dbReference>
<evidence type="ECO:0000256" key="2">
    <source>
        <dbReference type="ARBA" id="ARBA00022771"/>
    </source>
</evidence>
<dbReference type="InterPro" id="IPR007889">
    <property type="entry name" value="HTH_Psq"/>
</dbReference>
<evidence type="ECO:0000256" key="1">
    <source>
        <dbReference type="ARBA" id="ARBA00022723"/>
    </source>
</evidence>
<dbReference type="EMBL" id="CAJQZP010000419">
    <property type="protein sequence ID" value="CAG4960658.1"/>
    <property type="molecule type" value="Genomic_DNA"/>
</dbReference>
<feature type="compositionally biased region" description="Polar residues" evidence="5">
    <location>
        <begin position="432"/>
        <end position="441"/>
    </location>
</feature>
<sequence>MPRTYVRKSNRVQWSESDMLLAINSVMEGRMGYLLASNTYNVPKSSLEDRIKKIKRGKSKYEVFRKCPATEKCVFTDELEGMLVKHIKIMVSRLFGLTKTDLRRLAFQLAERNNLNHPFNKETGLAGLDWVSGFLKRHSELSLRSPEATSAARAMGFNRSVVSSFFNLLDTLYVKHAFNCTRIYNMDETGLTSVPKKIGKIISVKGKKQVGALASAERGQLVTAVLCFSAAGHYIPPLMVFPRARMKSELLDGAPPGTVAVCHPSGWMQQHIFAEWMRHFISYVKPRKEDPVLLVLDGHATHTKNLEAIELARAHGVMMLCLPPHCTHRLQPLDVGFMGPLSTFYSQEIQLWLRNHPGRVVTQFQIASLFGTAYNRAATMQNAVSAFAKTGICPLNPNIFTDVDFAPSQTTIPCVPTTNEISQDSLPRERTPSPQAGTSKEGQIFPDPISLVSPKDIMPIPHFKKTIRPSTRRGKTAILTESPYKNELAGKSTQSVIKIKFKGKGKGIGKKTNKENNQEDSECLVCGEKYSLTKSTDEWYQCTACLEWAHESCIGCSDQELLFFVCKNCE</sequence>
<keyword evidence="1" id="KW-0479">Metal-binding</keyword>
<dbReference type="GO" id="GO:0005634">
    <property type="term" value="C:nucleus"/>
    <property type="evidence" value="ECO:0007669"/>
    <property type="project" value="TreeGrafter"/>
</dbReference>
<evidence type="ECO:0000256" key="5">
    <source>
        <dbReference type="SAM" id="MobiDB-lite"/>
    </source>
</evidence>
<protein>
    <submittedName>
        <fullName evidence="7">(apollo) hypothetical protein</fullName>
    </submittedName>
</protein>
<dbReference type="GO" id="GO:0008270">
    <property type="term" value="F:zinc ion binding"/>
    <property type="evidence" value="ECO:0007669"/>
    <property type="project" value="UniProtKB-KW"/>
</dbReference>
<feature type="domain" description="PHD-type" evidence="6">
    <location>
        <begin position="520"/>
        <end position="570"/>
    </location>
</feature>
<accession>A0A8S3WI39</accession>